<keyword evidence="2" id="KW-1185">Reference proteome</keyword>
<protein>
    <submittedName>
        <fullName evidence="1">Uncharacterized protein</fullName>
    </submittedName>
</protein>
<gene>
    <name evidence="1" type="ORF">IPOD504_LOCUS13999</name>
</gene>
<proteinExistence type="predicted"/>
<sequence length="69" mass="7576">MVIHYFLDLQSQPSQGAAFVQATHKVNKAARRILSSAWPPSSCGELCERGARSVSRNYRGVAKRKTPCG</sequence>
<evidence type="ECO:0000313" key="1">
    <source>
        <dbReference type="EMBL" id="CAH2067706.1"/>
    </source>
</evidence>
<name>A0ABN8IXL8_9NEOP</name>
<organism evidence="1 2">
    <name type="scientific">Iphiclides podalirius</name>
    <name type="common">scarce swallowtail</name>
    <dbReference type="NCBI Taxonomy" id="110791"/>
    <lineage>
        <taxon>Eukaryota</taxon>
        <taxon>Metazoa</taxon>
        <taxon>Ecdysozoa</taxon>
        <taxon>Arthropoda</taxon>
        <taxon>Hexapoda</taxon>
        <taxon>Insecta</taxon>
        <taxon>Pterygota</taxon>
        <taxon>Neoptera</taxon>
        <taxon>Endopterygota</taxon>
        <taxon>Lepidoptera</taxon>
        <taxon>Glossata</taxon>
        <taxon>Ditrysia</taxon>
        <taxon>Papilionoidea</taxon>
        <taxon>Papilionidae</taxon>
        <taxon>Papilioninae</taxon>
        <taxon>Iphiclides</taxon>
    </lineage>
</organism>
<reference evidence="1" key="1">
    <citation type="submission" date="2022-03" db="EMBL/GenBank/DDBJ databases">
        <authorList>
            <person name="Martin H S."/>
        </authorList>
    </citation>
    <scope>NUCLEOTIDE SEQUENCE</scope>
</reference>
<feature type="non-terminal residue" evidence="1">
    <location>
        <position position="69"/>
    </location>
</feature>
<evidence type="ECO:0000313" key="2">
    <source>
        <dbReference type="Proteomes" id="UP000837857"/>
    </source>
</evidence>
<accession>A0ABN8IXL8</accession>
<dbReference type="Proteomes" id="UP000837857">
    <property type="component" value="Chromosome 4"/>
</dbReference>
<dbReference type="EMBL" id="OW152816">
    <property type="protein sequence ID" value="CAH2067706.1"/>
    <property type="molecule type" value="Genomic_DNA"/>
</dbReference>